<evidence type="ECO:0000313" key="7">
    <source>
        <dbReference type="EMBL" id="PAV91405.1"/>
    </source>
</evidence>
<dbReference type="EMBL" id="LIAE01006319">
    <property type="protein sequence ID" value="PAV91405.1"/>
    <property type="molecule type" value="Genomic_DNA"/>
</dbReference>
<sequence>MNPHDSQDMRDISGQGDFAVPHLPMGANDQNYAGPSSQSNAGPSGYHFMPRSLPGEPSVEAVKSSASASVSNTQQQMMLNSLAPPPGKDLRSFMAQIHEYTPTIPDAVTLYYMQAAGIDSADPKIVRLISLATQKFVSDIVLDAMQNARMKGLGQTKKGTKDTKFTLTNELLEPVLKEYGVNLSKPPYSH</sequence>
<evidence type="ECO:0000256" key="1">
    <source>
        <dbReference type="ARBA" id="ARBA00004123"/>
    </source>
</evidence>
<keyword evidence="2" id="KW-0805">Transcription regulation</keyword>
<evidence type="ECO:0000256" key="6">
    <source>
        <dbReference type="SAM" id="MobiDB-lite"/>
    </source>
</evidence>
<dbReference type="GO" id="GO:0006367">
    <property type="term" value="P:transcription initiation at RNA polymerase II promoter"/>
    <property type="evidence" value="ECO:0007669"/>
    <property type="project" value="TreeGrafter"/>
</dbReference>
<keyword evidence="3" id="KW-0804">Transcription</keyword>
<dbReference type="GO" id="GO:0000124">
    <property type="term" value="C:SAGA complex"/>
    <property type="evidence" value="ECO:0007669"/>
    <property type="project" value="TreeGrafter"/>
</dbReference>
<reference evidence="7 8" key="1">
    <citation type="journal article" date="2017" name="Curr. Biol.">
        <title>Genome architecture and evolution of a unichromosomal asexual nematode.</title>
        <authorList>
            <person name="Fradin H."/>
            <person name="Zegar C."/>
            <person name="Gutwein M."/>
            <person name="Lucas J."/>
            <person name="Kovtun M."/>
            <person name="Corcoran D."/>
            <person name="Baugh L.R."/>
            <person name="Kiontke K."/>
            <person name="Gunsalus K."/>
            <person name="Fitch D.H."/>
            <person name="Piano F."/>
        </authorList>
    </citation>
    <scope>NUCLEOTIDE SEQUENCE [LARGE SCALE GENOMIC DNA]</scope>
    <source>
        <strain evidence="7">PF1309</strain>
    </source>
</reference>
<keyword evidence="4" id="KW-0539">Nucleus</keyword>
<protein>
    <recommendedName>
        <fullName evidence="9">Transcription initiation factor TFIID subunit 10</fullName>
    </recommendedName>
</protein>
<comment type="similarity">
    <text evidence="5">Belongs to the TAF10 family.</text>
</comment>
<name>A0A2A2LZH1_9BILA</name>
<evidence type="ECO:0000256" key="2">
    <source>
        <dbReference type="ARBA" id="ARBA00023015"/>
    </source>
</evidence>
<dbReference type="OrthoDB" id="154356at2759"/>
<dbReference type="GO" id="GO:1990841">
    <property type="term" value="F:promoter-specific chromatin binding"/>
    <property type="evidence" value="ECO:0007669"/>
    <property type="project" value="TreeGrafter"/>
</dbReference>
<dbReference type="GO" id="GO:0005669">
    <property type="term" value="C:transcription factor TFIID complex"/>
    <property type="evidence" value="ECO:0007669"/>
    <property type="project" value="TreeGrafter"/>
</dbReference>
<evidence type="ECO:0008006" key="9">
    <source>
        <dbReference type="Google" id="ProtNLM"/>
    </source>
</evidence>
<feature type="compositionally biased region" description="Basic and acidic residues" evidence="6">
    <location>
        <begin position="1"/>
        <end position="11"/>
    </location>
</feature>
<feature type="compositionally biased region" description="Polar residues" evidence="6">
    <location>
        <begin position="28"/>
        <end position="42"/>
    </location>
</feature>
<feature type="region of interest" description="Disordered" evidence="6">
    <location>
        <begin position="1"/>
        <end position="59"/>
    </location>
</feature>
<dbReference type="GO" id="GO:0016251">
    <property type="term" value="F:RNA polymerase II general transcription initiation factor activity"/>
    <property type="evidence" value="ECO:0007669"/>
    <property type="project" value="TreeGrafter"/>
</dbReference>
<evidence type="ECO:0000313" key="8">
    <source>
        <dbReference type="Proteomes" id="UP000218231"/>
    </source>
</evidence>
<dbReference type="Pfam" id="PF03540">
    <property type="entry name" value="TAF10"/>
    <property type="match status" value="1"/>
</dbReference>
<gene>
    <name evidence="7" type="ORF">WR25_06390</name>
</gene>
<accession>A0A2A2LZH1</accession>
<dbReference type="PANTHER" id="PTHR21242">
    <property type="entry name" value="TRANSCRIPTION INITIATION FACTOR TFIID SUBUNIT 10"/>
    <property type="match status" value="1"/>
</dbReference>
<comment type="caution">
    <text evidence="7">The sequence shown here is derived from an EMBL/GenBank/DDBJ whole genome shotgun (WGS) entry which is preliminary data.</text>
</comment>
<dbReference type="AlphaFoldDB" id="A0A2A2LZH1"/>
<dbReference type="STRING" id="2018661.A0A2A2LZH1"/>
<dbReference type="Proteomes" id="UP000218231">
    <property type="component" value="Unassembled WGS sequence"/>
</dbReference>
<comment type="subcellular location">
    <subcellularLocation>
        <location evidence="1">Nucleus</location>
    </subcellularLocation>
</comment>
<evidence type="ECO:0000256" key="4">
    <source>
        <dbReference type="ARBA" id="ARBA00023242"/>
    </source>
</evidence>
<keyword evidence="8" id="KW-1185">Reference proteome</keyword>
<dbReference type="CDD" id="cd07982">
    <property type="entry name" value="HFD_TAF10"/>
    <property type="match status" value="1"/>
</dbReference>
<evidence type="ECO:0000256" key="3">
    <source>
        <dbReference type="ARBA" id="ARBA00023163"/>
    </source>
</evidence>
<dbReference type="InterPro" id="IPR003923">
    <property type="entry name" value="TAF10"/>
</dbReference>
<proteinExistence type="inferred from homology"/>
<dbReference type="PRINTS" id="PR01443">
    <property type="entry name" value="TFIID30KDSUB"/>
</dbReference>
<dbReference type="PANTHER" id="PTHR21242:SF0">
    <property type="entry name" value="TRANSCRIPTION INITIATION FACTOR TFIID SUBUNIT 10"/>
    <property type="match status" value="1"/>
</dbReference>
<organism evidence="7 8">
    <name type="scientific">Diploscapter pachys</name>
    <dbReference type="NCBI Taxonomy" id="2018661"/>
    <lineage>
        <taxon>Eukaryota</taxon>
        <taxon>Metazoa</taxon>
        <taxon>Ecdysozoa</taxon>
        <taxon>Nematoda</taxon>
        <taxon>Chromadorea</taxon>
        <taxon>Rhabditida</taxon>
        <taxon>Rhabditina</taxon>
        <taxon>Rhabditomorpha</taxon>
        <taxon>Rhabditoidea</taxon>
        <taxon>Rhabditidae</taxon>
        <taxon>Diploscapter</taxon>
    </lineage>
</organism>
<evidence type="ECO:0000256" key="5">
    <source>
        <dbReference type="ARBA" id="ARBA00025730"/>
    </source>
</evidence>